<feature type="transmembrane region" description="Helical" evidence="2">
    <location>
        <begin position="90"/>
        <end position="111"/>
    </location>
</feature>
<dbReference type="Pfam" id="PF00892">
    <property type="entry name" value="EamA"/>
    <property type="match status" value="1"/>
</dbReference>
<feature type="transmembrane region" description="Helical" evidence="2">
    <location>
        <begin position="236"/>
        <end position="259"/>
    </location>
</feature>
<organism evidence="4 5">
    <name type="scientific">Nocardia gamkensis</name>
    <dbReference type="NCBI Taxonomy" id="352869"/>
    <lineage>
        <taxon>Bacteria</taxon>
        <taxon>Bacillati</taxon>
        <taxon>Actinomycetota</taxon>
        <taxon>Actinomycetes</taxon>
        <taxon>Mycobacteriales</taxon>
        <taxon>Nocardiaceae</taxon>
        <taxon>Nocardia</taxon>
    </lineage>
</organism>
<feature type="transmembrane region" description="Helical" evidence="2">
    <location>
        <begin position="33"/>
        <end position="52"/>
    </location>
</feature>
<evidence type="ECO:0000256" key="1">
    <source>
        <dbReference type="ARBA" id="ARBA00007362"/>
    </source>
</evidence>
<dbReference type="InterPro" id="IPR000620">
    <property type="entry name" value="EamA_dom"/>
</dbReference>
<accession>A0A7X6R4I2</accession>
<reference evidence="4 5" key="1">
    <citation type="submission" date="2020-04" db="EMBL/GenBank/DDBJ databases">
        <title>MicrobeNet Type strains.</title>
        <authorList>
            <person name="Nicholson A.C."/>
        </authorList>
    </citation>
    <scope>NUCLEOTIDE SEQUENCE [LARGE SCALE GENOMIC DNA]</scope>
    <source>
        <strain evidence="4 5">DSM 44956</strain>
    </source>
</reference>
<sequence length="284" mass="28066">MMGTLLALVSASSYGLSDFVGGVASRRVGFVRVALLGQLGGLAVTILAGLLARRLVPHPADLGWGALSGVGTGIAMTFLFRGISRGAMSVVVPVSAVGGVALPVLVGTAVLGEHPAPSAWAGIAVAVPALWLVADGTTGTAANARAAIGDGLIAGAGIGVQYLALAQATPVSGIWPVTAGRAAAVVLVALSAWKIASGAGDAATARPHRADFAAVCSGVLAAAALVSYLFATRTEYLAVAVVLSSLYPIVPVVLGVSALKERLRRSQFIGLAAALVASTVIATS</sequence>
<dbReference type="Proteomes" id="UP000540698">
    <property type="component" value="Unassembled WGS sequence"/>
</dbReference>
<dbReference type="AlphaFoldDB" id="A0A7X6R4I2"/>
<evidence type="ECO:0000313" key="4">
    <source>
        <dbReference type="EMBL" id="NKY28346.1"/>
    </source>
</evidence>
<evidence type="ECO:0000259" key="3">
    <source>
        <dbReference type="Pfam" id="PF00892"/>
    </source>
</evidence>
<proteinExistence type="inferred from homology"/>
<feature type="transmembrane region" description="Helical" evidence="2">
    <location>
        <begin position="118"/>
        <end position="134"/>
    </location>
</feature>
<name>A0A7X6R4I2_9NOCA</name>
<dbReference type="EMBL" id="JAAXOS010000009">
    <property type="protein sequence ID" value="NKY28346.1"/>
    <property type="molecule type" value="Genomic_DNA"/>
</dbReference>
<keyword evidence="2" id="KW-1133">Transmembrane helix</keyword>
<dbReference type="Gene3D" id="1.10.3730.20">
    <property type="match status" value="1"/>
</dbReference>
<dbReference type="SUPFAM" id="SSF103481">
    <property type="entry name" value="Multidrug resistance efflux transporter EmrE"/>
    <property type="match status" value="2"/>
</dbReference>
<protein>
    <submittedName>
        <fullName evidence="4">DMT family transporter</fullName>
    </submittedName>
</protein>
<keyword evidence="2" id="KW-0472">Membrane</keyword>
<dbReference type="GO" id="GO:0016020">
    <property type="term" value="C:membrane"/>
    <property type="evidence" value="ECO:0007669"/>
    <property type="project" value="InterPro"/>
</dbReference>
<feature type="transmembrane region" description="Helical" evidence="2">
    <location>
        <begin position="173"/>
        <end position="192"/>
    </location>
</feature>
<keyword evidence="5" id="KW-1185">Reference proteome</keyword>
<comment type="caution">
    <text evidence="4">The sequence shown here is derived from an EMBL/GenBank/DDBJ whole genome shotgun (WGS) entry which is preliminary data.</text>
</comment>
<feature type="transmembrane region" description="Helical" evidence="2">
    <location>
        <begin position="212"/>
        <end position="230"/>
    </location>
</feature>
<evidence type="ECO:0000256" key="2">
    <source>
        <dbReference type="SAM" id="Phobius"/>
    </source>
</evidence>
<comment type="similarity">
    <text evidence="1">Belongs to the EamA transporter family.</text>
</comment>
<feature type="transmembrane region" description="Helical" evidence="2">
    <location>
        <begin position="64"/>
        <end position="84"/>
    </location>
</feature>
<evidence type="ECO:0000313" key="5">
    <source>
        <dbReference type="Proteomes" id="UP000540698"/>
    </source>
</evidence>
<keyword evidence="2" id="KW-0812">Transmembrane</keyword>
<feature type="domain" description="EamA" evidence="3">
    <location>
        <begin position="2"/>
        <end position="133"/>
    </location>
</feature>
<gene>
    <name evidence="4" type="ORF">HGB38_19250</name>
</gene>
<dbReference type="InterPro" id="IPR037185">
    <property type="entry name" value="EmrE-like"/>
</dbReference>